<dbReference type="AlphaFoldDB" id="A0A2P8CCL9"/>
<evidence type="ECO:0000313" key="3">
    <source>
        <dbReference type="EMBL" id="PSK82705.1"/>
    </source>
</evidence>
<evidence type="ECO:0000313" key="2">
    <source>
        <dbReference type="EMBL" id="GET21473.1"/>
    </source>
</evidence>
<name>A0A2P8CCL9_9BACT</name>
<gene>
    <name evidence="3" type="ORF">CLV93_10597</name>
    <name evidence="2" type="ORF">JCM18694_17190</name>
</gene>
<keyword evidence="5" id="KW-1185">Reference proteome</keyword>
<dbReference type="EMBL" id="BLAU01000001">
    <property type="protein sequence ID" value="GET21473.1"/>
    <property type="molecule type" value="Genomic_DNA"/>
</dbReference>
<proteinExistence type="predicted"/>
<evidence type="ECO:0000313" key="4">
    <source>
        <dbReference type="Proteomes" id="UP000240621"/>
    </source>
</evidence>
<reference evidence="2 5" key="2">
    <citation type="submission" date="2019-10" db="EMBL/GenBank/DDBJ databases">
        <title>Prolixibacter strains distinguished by the presence of nitrate reductase genes were adept at nitrate-dependent anaerobic corrosion of metallic iron and carbon steel.</title>
        <authorList>
            <person name="Iino T."/>
            <person name="Shono N."/>
            <person name="Ito K."/>
            <person name="Nakamura R."/>
            <person name="Sueoka K."/>
            <person name="Harayama S."/>
            <person name="Ohkuma M."/>
        </authorList>
    </citation>
    <scope>NUCLEOTIDE SEQUENCE [LARGE SCALE GENOMIC DNA]</scope>
    <source>
        <strain evidence="2 5">MIC1-1</strain>
    </source>
</reference>
<dbReference type="Proteomes" id="UP000240621">
    <property type="component" value="Unassembled WGS sequence"/>
</dbReference>
<evidence type="ECO:0000313" key="5">
    <source>
        <dbReference type="Proteomes" id="UP000396862"/>
    </source>
</evidence>
<dbReference type="EMBL" id="PYGC01000005">
    <property type="protein sequence ID" value="PSK82705.1"/>
    <property type="molecule type" value="Genomic_DNA"/>
</dbReference>
<dbReference type="RefSeq" id="WP_106542309.1">
    <property type="nucleotide sequence ID" value="NZ_BLAU01000001.1"/>
</dbReference>
<keyword evidence="1" id="KW-0732">Signal</keyword>
<dbReference type="OrthoDB" id="1122871at2"/>
<sequence length="254" mass="29066">MKKRTLLIGLMVVFMFGLTANDLFAQSKNLAKVYYVKVKDGESGAFQTALKQHAQWRMDNGDPWNWNIYQVLNGKNMGDFIIRSGGHSWADFDSYEDFNAKGSAEFVKNVSPYIAKITSEISANDTSLVNWYPNGDEMNLIQVYAYKLNPGHGMDFYNAIKAYGDAIKKEGRKDYYSVIWNVNGGSALVVDLVFPYKNWAEMEGPKEKWRDFTKRVLGEEKAKMVRDKLVNSYSDVYGYVVQWRKDLSVKAKGM</sequence>
<evidence type="ECO:0008006" key="6">
    <source>
        <dbReference type="Google" id="ProtNLM"/>
    </source>
</evidence>
<accession>A0A2P8CCL9</accession>
<feature type="chain" id="PRO_5015119902" description="NIPSNAP protein" evidence="1">
    <location>
        <begin position="26"/>
        <end position="254"/>
    </location>
</feature>
<reference evidence="3 4" key="1">
    <citation type="submission" date="2018-03" db="EMBL/GenBank/DDBJ databases">
        <title>Genomic Encyclopedia of Archaeal and Bacterial Type Strains, Phase II (KMG-II): from individual species to whole genera.</title>
        <authorList>
            <person name="Goeker M."/>
        </authorList>
    </citation>
    <scope>NUCLEOTIDE SEQUENCE [LARGE SCALE GENOMIC DNA]</scope>
    <source>
        <strain evidence="3 4">DSM 27267</strain>
    </source>
</reference>
<feature type="signal peptide" evidence="1">
    <location>
        <begin position="1"/>
        <end position="25"/>
    </location>
</feature>
<comment type="caution">
    <text evidence="3">The sequence shown here is derived from an EMBL/GenBank/DDBJ whole genome shotgun (WGS) entry which is preliminary data.</text>
</comment>
<organism evidence="3 4">
    <name type="scientific">Prolixibacter denitrificans</name>
    <dbReference type="NCBI Taxonomy" id="1541063"/>
    <lineage>
        <taxon>Bacteria</taxon>
        <taxon>Pseudomonadati</taxon>
        <taxon>Bacteroidota</taxon>
        <taxon>Bacteroidia</taxon>
        <taxon>Marinilabiliales</taxon>
        <taxon>Prolixibacteraceae</taxon>
        <taxon>Prolixibacter</taxon>
    </lineage>
</organism>
<evidence type="ECO:0000256" key="1">
    <source>
        <dbReference type="SAM" id="SignalP"/>
    </source>
</evidence>
<dbReference type="Proteomes" id="UP000396862">
    <property type="component" value="Unassembled WGS sequence"/>
</dbReference>
<protein>
    <recommendedName>
        <fullName evidence="6">NIPSNAP protein</fullName>
    </recommendedName>
</protein>